<sequence>MGRYKWRWDPDNWPDQRIIWKDLSRSQKSYTIDQYNKARRTRNLAAVPNPFRKGNNTATNPIVQNPSGVETVTPQTPNRPRLQPLSDAGSGIVPSRGRGPIIDAFKTAEGREANAITRREQREINDLSKYFNTAGGKAFLNSVIEENNTAESVQFSGSQAPHRPVVSDKGAGPSRPDTSVPADVSQPSEMSDRGAKRNHPEGGFTATNVSPAAKTGKGSPADGGFDSAQGPETMIQRGSYSSSAGFKTYTSVHHNNALALPFLNVLETHTKWTTTPLNEIPWDRMFYYMSEDEFKLIPAGSEVVDCKISVQNIISSTQYATAGSTSETATFNHPKIGMLGFDLERTMRGGKTMQYTMSSTKEMIVDSVATPNYDSFIAKQYGTDQSSATWDADDLPGCVFPIPYNSYRYFSVYQPNKLLANTQGYTAANAPGYENFSSAITQFNLNDRTWDTVFEREYKFSSARIGEPFKQLEIHQNDIEQSVGSDQAYSLNRKISEIGVDKDTVIEYALFKQTQSKVPLVTYKSRIEQGSNISVGTHIMKPARQPTVHFGMKAIPKISSLTNGERASDFVHAQVYYVVTATMNVRTNSYPNRFNLPKVNNVTVENFVAGTGRQNPVSNDSNALVTFGLSETVTV</sequence>
<evidence type="ECO:0000313" key="2">
    <source>
        <dbReference type="EMBL" id="QOD39477.1"/>
    </source>
</evidence>
<dbReference type="GO" id="GO:0005198">
    <property type="term" value="F:structural molecule activity"/>
    <property type="evidence" value="ECO:0007669"/>
    <property type="project" value="InterPro"/>
</dbReference>
<protein>
    <submittedName>
        <fullName evidence="2">VP</fullName>
    </submittedName>
</protein>
<dbReference type="InterPro" id="IPR003433">
    <property type="entry name" value="Capsid_VP4_densovirus"/>
</dbReference>
<organism evidence="2">
    <name type="scientific">uncultured densovirus</name>
    <dbReference type="NCBI Taxonomy" id="748192"/>
    <lineage>
        <taxon>Viruses</taxon>
        <taxon>Monodnaviria</taxon>
        <taxon>Shotokuvirae</taxon>
        <taxon>Cossaviricota</taxon>
        <taxon>Quintoviricetes</taxon>
        <taxon>Piccovirales</taxon>
        <taxon>Parvoviridae</taxon>
        <taxon>Densovirinae</taxon>
        <taxon>environmental samples</taxon>
    </lineage>
</organism>
<dbReference type="SUPFAM" id="SSF88645">
    <property type="entry name" value="ssDNA viruses"/>
    <property type="match status" value="1"/>
</dbReference>
<accession>A0A7M4CBJ5</accession>
<evidence type="ECO:0000256" key="1">
    <source>
        <dbReference type="SAM" id="MobiDB-lite"/>
    </source>
</evidence>
<feature type="compositionally biased region" description="Basic and acidic residues" evidence="1">
    <location>
        <begin position="190"/>
        <end position="200"/>
    </location>
</feature>
<dbReference type="EMBL" id="MT733019">
    <property type="protein sequence ID" value="QOD39477.1"/>
    <property type="molecule type" value="Genomic_DNA"/>
</dbReference>
<feature type="region of interest" description="Disordered" evidence="1">
    <location>
        <begin position="152"/>
        <end position="231"/>
    </location>
</feature>
<reference evidence="2" key="1">
    <citation type="submission" date="2020-07" db="EMBL/GenBank/DDBJ databases">
        <title>Diversity of sea star-associated densoviruses and transcribed endogenized viral elements of densovirus origin.</title>
        <authorList>
            <person name="Jackson E.W."/>
            <person name="Hewson I."/>
        </authorList>
    </citation>
    <scope>NUCLEOTIDE SEQUENCE</scope>
</reference>
<dbReference type="InterPro" id="IPR016184">
    <property type="entry name" value="Capsid/spike_ssDNA_virus"/>
</dbReference>
<dbReference type="Pfam" id="PF02336">
    <property type="entry name" value="Denso_VP4"/>
    <property type="match status" value="1"/>
</dbReference>
<name>A0A7M4CBJ5_9VIRU</name>
<feature type="region of interest" description="Disordered" evidence="1">
    <location>
        <begin position="74"/>
        <end position="99"/>
    </location>
</feature>
<gene>
    <name evidence="2" type="primary">VP</name>
</gene>
<proteinExistence type="predicted"/>